<feature type="compositionally biased region" description="Polar residues" evidence="1">
    <location>
        <begin position="601"/>
        <end position="610"/>
    </location>
</feature>
<keyword evidence="3" id="KW-1185">Reference proteome</keyword>
<feature type="region of interest" description="Disordered" evidence="1">
    <location>
        <begin position="1101"/>
        <end position="1155"/>
    </location>
</feature>
<feature type="compositionally biased region" description="Polar residues" evidence="1">
    <location>
        <begin position="624"/>
        <end position="634"/>
    </location>
</feature>
<feature type="compositionally biased region" description="Low complexity" evidence="1">
    <location>
        <begin position="894"/>
        <end position="905"/>
    </location>
</feature>
<dbReference type="Proteomes" id="UP001140094">
    <property type="component" value="Unassembled WGS sequence"/>
</dbReference>
<accession>A0A9W8LX73</accession>
<feature type="compositionally biased region" description="Low complexity" evidence="1">
    <location>
        <begin position="492"/>
        <end position="502"/>
    </location>
</feature>
<proteinExistence type="predicted"/>
<reference evidence="2" key="1">
    <citation type="submission" date="2022-07" db="EMBL/GenBank/DDBJ databases">
        <title>Phylogenomic reconstructions and comparative analyses of Kickxellomycotina fungi.</title>
        <authorList>
            <person name="Reynolds N.K."/>
            <person name="Stajich J.E."/>
            <person name="Barry K."/>
            <person name="Grigoriev I.V."/>
            <person name="Crous P."/>
            <person name="Smith M.E."/>
        </authorList>
    </citation>
    <scope>NUCLEOTIDE SEQUENCE</scope>
    <source>
        <strain evidence="2">NRRL 1565</strain>
    </source>
</reference>
<feature type="compositionally biased region" description="Polar residues" evidence="1">
    <location>
        <begin position="330"/>
        <end position="339"/>
    </location>
</feature>
<feature type="region of interest" description="Disordered" evidence="1">
    <location>
        <begin position="215"/>
        <end position="267"/>
    </location>
</feature>
<feature type="compositionally biased region" description="Gly residues" evidence="1">
    <location>
        <begin position="525"/>
        <end position="534"/>
    </location>
</feature>
<evidence type="ECO:0000313" key="2">
    <source>
        <dbReference type="EMBL" id="KAJ2809396.1"/>
    </source>
</evidence>
<feature type="compositionally biased region" description="Polar residues" evidence="1">
    <location>
        <begin position="1205"/>
        <end position="1214"/>
    </location>
</feature>
<dbReference type="AlphaFoldDB" id="A0A9W8LX73"/>
<dbReference type="OrthoDB" id="5576941at2759"/>
<feature type="compositionally biased region" description="Low complexity" evidence="1">
    <location>
        <begin position="813"/>
        <end position="834"/>
    </location>
</feature>
<evidence type="ECO:0000256" key="1">
    <source>
        <dbReference type="SAM" id="MobiDB-lite"/>
    </source>
</evidence>
<dbReference type="EMBL" id="JANBUO010000003">
    <property type="protein sequence ID" value="KAJ2809396.1"/>
    <property type="molecule type" value="Genomic_DNA"/>
</dbReference>
<feature type="region of interest" description="Disordered" evidence="1">
    <location>
        <begin position="1171"/>
        <end position="1214"/>
    </location>
</feature>
<feature type="region of interest" description="Disordered" evidence="1">
    <location>
        <begin position="481"/>
        <end position="556"/>
    </location>
</feature>
<feature type="region of interest" description="Disordered" evidence="1">
    <location>
        <begin position="776"/>
        <end position="834"/>
    </location>
</feature>
<name>A0A9W8LX73_9FUNG</name>
<gene>
    <name evidence="2" type="ORF">H4R20_000121</name>
</gene>
<feature type="compositionally biased region" description="Low complexity" evidence="1">
    <location>
        <begin position="47"/>
        <end position="69"/>
    </location>
</feature>
<evidence type="ECO:0000313" key="3">
    <source>
        <dbReference type="Proteomes" id="UP001140094"/>
    </source>
</evidence>
<feature type="region of interest" description="Disordered" evidence="1">
    <location>
        <begin position="389"/>
        <end position="413"/>
    </location>
</feature>
<feature type="compositionally biased region" description="Low complexity" evidence="1">
    <location>
        <begin position="1146"/>
        <end position="1155"/>
    </location>
</feature>
<feature type="region of interest" description="Disordered" evidence="1">
    <location>
        <begin position="20"/>
        <end position="69"/>
    </location>
</feature>
<feature type="region of interest" description="Disordered" evidence="1">
    <location>
        <begin position="878"/>
        <end position="917"/>
    </location>
</feature>
<feature type="compositionally biased region" description="Polar residues" evidence="1">
    <location>
        <begin position="391"/>
        <end position="411"/>
    </location>
</feature>
<feature type="region of interest" description="Disordered" evidence="1">
    <location>
        <begin position="330"/>
        <end position="351"/>
    </location>
</feature>
<protein>
    <submittedName>
        <fullName evidence="2">Uncharacterized protein</fullName>
    </submittedName>
</protein>
<feature type="compositionally biased region" description="Low complexity" evidence="1">
    <location>
        <begin position="215"/>
        <end position="247"/>
    </location>
</feature>
<sequence length="1214" mass="128326">MSSAASAEVHVADVPITATGRHGSISSERPGCIGAGMAERNIDDKGAGSNSSSGSRKDSAASSLASASPRLALKSSHAQAIYSQPMRRTGASISTLGSAPTHLAFPNLDFPSIPSSAVRHQPSGSAACAATRAAQSVMGDGNLEIRAGPIPYANPTDTATGTTTVIGTGGTGNAERRMHIQGSPQTGELPYNIYVPQATPEAARQTQPHGFATTASNTAATTRTATPSANPSSAAATATEATPNAPSDTTAHLSDSRRWVPTQASMPDARESFRLRSAPIDSAGSVDAPTYALASAVSISPSSSSLFVRTASIDTQAGALCQHQTSNVEGTAMDTSSEADSQDPRLPVSATSTEGFEGGIPLGQPLGHHARTLSESHIAPIRSLTGLALSPGSTRAQHRQSLSMRSEAGQSWQGGVGAHLGALDASMYQEMLTRMDGINRHCEHLVQMQTQQAEQIRSLEATIRQYSEAARSAMGGPMAMPFISTGPPHSSAQQAQTQARRQGFQSPPPHMPLADAGSAVLTGSGLAGVSGSGSGRELTQPQHQSHYSLGGREAAADEVERITTNAEGVVYQSQSDSYPGEGHRQQRFHHHYGRAQQQQQHYPQSASRLSPSHVYRNPGHFHQSRATPYSTRASPTARAAQSPPRVASVALRGMHSTHSMAQMTAYETPSGRRRRDTLYSQTRAAGTHPLWSSQHHFSAQPGLESGAGSSAAFASAVGATDERPVHVQSQYAGVGSSTQPPRLAVPHGPAAVSAFGSATPAASSVVEQYSAAAGGHLVPRSRRPTAGEMSDESGAGRAAVGGPHQAPPYGHVQPQYPRQQQQHYYHPQQHPQQHQIHTLLPPIRAAGIVRGGGAEARRYATPARGGPGGVQLAHPETALVGRSARPSKDKGKAGLDAGAGDAPAGSSGGNPDAQPTQAWLSGQRHYKNALLHLLTLESFYPSDIAMLNMFRTQGDFTNEQIEANGAAMLSWARSWLRYNRNAVLRGTLDNKAKATLPQLAEALQHDLHAETAFTTPHNIRRCALLRLIYYQWQAENKLGTKSQSLYRDYETRLREIEALPTAQEQEAEWNAILGEEQNRRLALIRENRGSGGATILPRHDAAQAGSTASPARQAPRTQAIQASPGRRASLEWPAQQSASGTPAPGQAHYHQHAMQQQLRGPLGQHGLQESVHAFHTQSQRLTRDPGEGWTPGSQAAVGRDDDSEMSVNLSPEPR</sequence>
<organism evidence="2 3">
    <name type="scientific">Coemansia guatemalensis</name>
    <dbReference type="NCBI Taxonomy" id="2761395"/>
    <lineage>
        <taxon>Eukaryota</taxon>
        <taxon>Fungi</taxon>
        <taxon>Fungi incertae sedis</taxon>
        <taxon>Zoopagomycota</taxon>
        <taxon>Kickxellomycotina</taxon>
        <taxon>Kickxellomycetes</taxon>
        <taxon>Kickxellales</taxon>
        <taxon>Kickxellaceae</taxon>
        <taxon>Coemansia</taxon>
    </lineage>
</organism>
<feature type="region of interest" description="Disordered" evidence="1">
    <location>
        <begin position="573"/>
        <end position="644"/>
    </location>
</feature>
<feature type="compositionally biased region" description="Polar residues" evidence="1">
    <location>
        <begin position="537"/>
        <end position="547"/>
    </location>
</feature>
<comment type="caution">
    <text evidence="2">The sequence shown here is derived from an EMBL/GenBank/DDBJ whole genome shotgun (WGS) entry which is preliminary data.</text>
</comment>
<feature type="compositionally biased region" description="Polar residues" evidence="1">
    <location>
        <begin position="1104"/>
        <end position="1121"/>
    </location>
</feature>